<keyword evidence="4" id="KW-1185">Reference proteome</keyword>
<dbReference type="Pfam" id="PF20149">
    <property type="entry name" value="DUF6532"/>
    <property type="match status" value="1"/>
</dbReference>
<dbReference type="OrthoDB" id="3268553at2759"/>
<evidence type="ECO:0000313" key="3">
    <source>
        <dbReference type="EMBL" id="KIP04917.1"/>
    </source>
</evidence>
<evidence type="ECO:0000256" key="1">
    <source>
        <dbReference type="SAM" id="MobiDB-lite"/>
    </source>
</evidence>
<dbReference type="HOGENOM" id="CLU_499769_0_0_1"/>
<dbReference type="InterPro" id="IPR045341">
    <property type="entry name" value="DUF6532"/>
</dbReference>
<evidence type="ECO:0000259" key="2">
    <source>
        <dbReference type="Pfam" id="PF20149"/>
    </source>
</evidence>
<dbReference type="STRING" id="745531.A0A0C3S4B6"/>
<feature type="compositionally biased region" description="Acidic residues" evidence="1">
    <location>
        <begin position="541"/>
        <end position="559"/>
    </location>
</feature>
<feature type="domain" description="DUF6532" evidence="2">
    <location>
        <begin position="297"/>
        <end position="482"/>
    </location>
</feature>
<feature type="region of interest" description="Disordered" evidence="1">
    <location>
        <begin position="1"/>
        <end position="130"/>
    </location>
</feature>
<gene>
    <name evidence="3" type="ORF">PHLGIDRAFT_120275</name>
</gene>
<dbReference type="EMBL" id="KN840558">
    <property type="protein sequence ID" value="KIP04917.1"/>
    <property type="molecule type" value="Genomic_DNA"/>
</dbReference>
<feature type="compositionally biased region" description="Low complexity" evidence="1">
    <location>
        <begin position="70"/>
        <end position="84"/>
    </location>
</feature>
<feature type="region of interest" description="Disordered" evidence="1">
    <location>
        <begin position="530"/>
        <end position="559"/>
    </location>
</feature>
<protein>
    <recommendedName>
        <fullName evidence="2">DUF6532 domain-containing protein</fullName>
    </recommendedName>
</protein>
<reference evidence="3 4" key="1">
    <citation type="journal article" date="2014" name="PLoS Genet.">
        <title>Analysis of the Phlebiopsis gigantea genome, transcriptome and secretome provides insight into its pioneer colonization strategies of wood.</title>
        <authorList>
            <person name="Hori C."/>
            <person name="Ishida T."/>
            <person name="Igarashi K."/>
            <person name="Samejima M."/>
            <person name="Suzuki H."/>
            <person name="Master E."/>
            <person name="Ferreira P."/>
            <person name="Ruiz-Duenas F.J."/>
            <person name="Held B."/>
            <person name="Canessa P."/>
            <person name="Larrondo L.F."/>
            <person name="Schmoll M."/>
            <person name="Druzhinina I.S."/>
            <person name="Kubicek C.P."/>
            <person name="Gaskell J.A."/>
            <person name="Kersten P."/>
            <person name="St John F."/>
            <person name="Glasner J."/>
            <person name="Sabat G."/>
            <person name="Splinter BonDurant S."/>
            <person name="Syed K."/>
            <person name="Yadav J."/>
            <person name="Mgbeahuruike A.C."/>
            <person name="Kovalchuk A."/>
            <person name="Asiegbu F.O."/>
            <person name="Lackner G."/>
            <person name="Hoffmeister D."/>
            <person name="Rencoret J."/>
            <person name="Gutierrez A."/>
            <person name="Sun H."/>
            <person name="Lindquist E."/>
            <person name="Barry K."/>
            <person name="Riley R."/>
            <person name="Grigoriev I.V."/>
            <person name="Henrissat B."/>
            <person name="Kues U."/>
            <person name="Berka R.M."/>
            <person name="Martinez A.T."/>
            <person name="Covert S.F."/>
            <person name="Blanchette R.A."/>
            <person name="Cullen D."/>
        </authorList>
    </citation>
    <scope>NUCLEOTIDE SEQUENCE [LARGE SCALE GENOMIC DNA]</scope>
    <source>
        <strain evidence="3 4">11061_1 CR5-6</strain>
    </source>
</reference>
<evidence type="ECO:0000313" key="4">
    <source>
        <dbReference type="Proteomes" id="UP000053257"/>
    </source>
</evidence>
<proteinExistence type="predicted"/>
<feature type="compositionally biased region" description="Polar residues" evidence="1">
    <location>
        <begin position="47"/>
        <end position="60"/>
    </location>
</feature>
<accession>A0A0C3S4B6</accession>
<organism evidence="3 4">
    <name type="scientific">Phlebiopsis gigantea (strain 11061_1 CR5-6)</name>
    <name type="common">White-rot fungus</name>
    <name type="synonym">Peniophora gigantea</name>
    <dbReference type="NCBI Taxonomy" id="745531"/>
    <lineage>
        <taxon>Eukaryota</taxon>
        <taxon>Fungi</taxon>
        <taxon>Dikarya</taxon>
        <taxon>Basidiomycota</taxon>
        <taxon>Agaricomycotina</taxon>
        <taxon>Agaricomycetes</taxon>
        <taxon>Polyporales</taxon>
        <taxon>Phanerochaetaceae</taxon>
        <taxon>Phlebiopsis</taxon>
    </lineage>
</organism>
<name>A0A0C3S4B6_PHLG1</name>
<feature type="compositionally biased region" description="Acidic residues" evidence="1">
    <location>
        <begin position="166"/>
        <end position="198"/>
    </location>
</feature>
<dbReference type="Proteomes" id="UP000053257">
    <property type="component" value="Unassembled WGS sequence"/>
</dbReference>
<dbReference type="AlphaFoldDB" id="A0A0C3S4B6"/>
<feature type="region of interest" description="Disordered" evidence="1">
    <location>
        <begin position="166"/>
        <end position="259"/>
    </location>
</feature>
<sequence>MSEAPQAKRSRQATLKVQQMHEEQAERRRRAEKPPPLSRKEKAATRRIQQATAGSITSQPVRLVQRMVVPRAAARGSAPLAAPRGSSAPTASGSNSRPAHTTQIDGRRVHAGAPSLPNTMGHEQAPQSRNLSVVPAESLFADDSQVVDYVPVRRRSAIYNLYGLDLSDEEAPGGDDLEPDEPLFEQAPADDEPEDDQDDHQQPPRHTSPGADRLGLADEDGEDSEPLALSRLTRGRKRTHANALGDNTEDTDMSSISDGHIDIDDRLPTLHKINPAATGRGCLKDYDDEAQSVISTAQALYDIFCVIRSAYPNQNTQDKWGKECFSSACRRQEVQYRATPEVIRMITRRGTHLRNRWMGHAREAVKVAYRFKGGNSQETKKKNIKLVHQLLIENSSGFAFPKVELRKPEAQRKAAFKNTHSIGIVYQDVFEEHIGRSAFAFLCTLLDLAIQEWAGGVWKIQALDEDEDIHLYTTHLENLERFERSFANDNLLVKLGKTLLTHVRHRAGAGPLHGDTHASAIPQSVFDSMRENWTNANPSDADYDEPDDSSDEDGDAAAA</sequence>
<feature type="compositionally biased region" description="Polar residues" evidence="1">
    <location>
        <begin position="87"/>
        <end position="104"/>
    </location>
</feature>